<comment type="caution">
    <text evidence="1">The sequence shown here is derived from an EMBL/GenBank/DDBJ whole genome shotgun (WGS) entry which is preliminary data.</text>
</comment>
<dbReference type="EMBL" id="LAZR01000062">
    <property type="protein sequence ID" value="KKN96802.1"/>
    <property type="molecule type" value="Genomic_DNA"/>
</dbReference>
<protein>
    <recommendedName>
        <fullName evidence="2">Transglutaminase-like domain-containing protein</fullName>
    </recommendedName>
</protein>
<evidence type="ECO:0000313" key="1">
    <source>
        <dbReference type="EMBL" id="KKN96802.1"/>
    </source>
</evidence>
<reference evidence="1" key="1">
    <citation type="journal article" date="2015" name="Nature">
        <title>Complex archaea that bridge the gap between prokaryotes and eukaryotes.</title>
        <authorList>
            <person name="Spang A."/>
            <person name="Saw J.H."/>
            <person name="Jorgensen S.L."/>
            <person name="Zaremba-Niedzwiedzka K."/>
            <person name="Martijn J."/>
            <person name="Lind A.E."/>
            <person name="van Eijk R."/>
            <person name="Schleper C."/>
            <person name="Guy L."/>
            <person name="Ettema T.J."/>
        </authorList>
    </citation>
    <scope>NUCLEOTIDE SEQUENCE</scope>
</reference>
<evidence type="ECO:0008006" key="2">
    <source>
        <dbReference type="Google" id="ProtNLM"/>
    </source>
</evidence>
<name>A0A0F9VAN5_9ZZZZ</name>
<accession>A0A0F9VAN5</accession>
<proteinExistence type="predicted"/>
<dbReference type="AlphaFoldDB" id="A0A0F9VAN5"/>
<gene>
    <name evidence="1" type="ORF">LCGC14_0164460</name>
</gene>
<organism evidence="1">
    <name type="scientific">marine sediment metagenome</name>
    <dbReference type="NCBI Taxonomy" id="412755"/>
    <lineage>
        <taxon>unclassified sequences</taxon>
        <taxon>metagenomes</taxon>
        <taxon>ecological metagenomes</taxon>
    </lineage>
</organism>
<sequence>MSAPRWLARHPEAADLVFDKGVRVRDWFLGLGQYVRYFFKRRRAVRELRLMRGQFRTGYQLAAWYKERGFKWKQDPWGGRLDYSSVPWVSVVLNYGDCDDMMRIAECVLKDRYSESWRVYVGSKSGDWHAAYILRRGGEFWLASNQNFYGPFGNRLAAAHMFYGGKTENVFYD</sequence>